<dbReference type="SUPFAM" id="SSF161098">
    <property type="entry name" value="MetI-like"/>
    <property type="match status" value="1"/>
</dbReference>
<dbReference type="GO" id="GO:0005886">
    <property type="term" value="C:plasma membrane"/>
    <property type="evidence" value="ECO:0007669"/>
    <property type="project" value="UniProtKB-SubCell"/>
</dbReference>
<dbReference type="eggNOG" id="COG4209">
    <property type="taxonomic scope" value="Bacteria"/>
</dbReference>
<dbReference type="Pfam" id="PF00528">
    <property type="entry name" value="BPD_transp_1"/>
    <property type="match status" value="1"/>
</dbReference>
<dbReference type="InParanoid" id="F5YD50"/>
<protein>
    <submittedName>
        <fullName evidence="9">ABC transporter, permease protein</fullName>
    </submittedName>
</protein>
<name>F5YD50_LEAAZ</name>
<keyword evidence="3" id="KW-1003">Cell membrane</keyword>
<sequence length="295" mass="33465">MLMLPAIVVLLINNYIPMLGAVIAFKNIKYSYPGFIRNLLESPWVGFRNFEFLFKSGSSWLITRNTLLYNFTFMVIGTILAVFFAIMINEVTNKRVAKVYQNIIFLPYFISYVGIASCVYAFLSYDSGLVNRTILPMLGLEPVDWYSQPKYWPLILNVVCQWKWAGYNSVMYLAAISGIDQTYYEAAIIDGASHWQRIRYITLPMLKPFIIIINLLALGRIFYSDFGLFFQTTMNSGMLYPSTIVIDTYVYNAMATTGDFGMSAAAGLYQALIGFVLVLSANSLVRKISPDNAIF</sequence>
<dbReference type="PANTHER" id="PTHR43227:SF11">
    <property type="entry name" value="BLL4140 PROTEIN"/>
    <property type="match status" value="1"/>
</dbReference>
<gene>
    <name evidence="9" type="ordered locus">TREAZ_2763</name>
</gene>
<evidence type="ECO:0000256" key="3">
    <source>
        <dbReference type="ARBA" id="ARBA00022475"/>
    </source>
</evidence>
<dbReference type="PROSITE" id="PS50928">
    <property type="entry name" value="ABC_TM1"/>
    <property type="match status" value="1"/>
</dbReference>
<dbReference type="Proteomes" id="UP000009222">
    <property type="component" value="Chromosome"/>
</dbReference>
<dbReference type="CDD" id="cd06261">
    <property type="entry name" value="TM_PBP2"/>
    <property type="match status" value="1"/>
</dbReference>
<dbReference type="InterPro" id="IPR000515">
    <property type="entry name" value="MetI-like"/>
</dbReference>
<comment type="subcellular location">
    <subcellularLocation>
        <location evidence="1 7">Cell membrane</location>
        <topology evidence="1 7">Multi-pass membrane protein</topology>
    </subcellularLocation>
</comment>
<reference evidence="10" key="1">
    <citation type="submission" date="2009-12" db="EMBL/GenBank/DDBJ databases">
        <title>Complete sequence of Treponema azotonutricium strain ZAS-9.</title>
        <authorList>
            <person name="Tetu S.G."/>
            <person name="Matson E."/>
            <person name="Ren Q."/>
            <person name="Seshadri R."/>
            <person name="Elbourne L."/>
            <person name="Hassan K.A."/>
            <person name="Durkin A."/>
            <person name="Radune D."/>
            <person name="Mohamoud Y."/>
            <person name="Shay R."/>
            <person name="Jin S."/>
            <person name="Zhang X."/>
            <person name="Lucey K."/>
            <person name="Ballor N.R."/>
            <person name="Ottesen E."/>
            <person name="Rosenthal R."/>
            <person name="Allen A."/>
            <person name="Leadbetter J.R."/>
            <person name="Paulsen I.T."/>
        </authorList>
    </citation>
    <scope>NUCLEOTIDE SEQUENCE [LARGE SCALE GENOMIC DNA]</scope>
    <source>
        <strain evidence="10">ATCC BAA-888 / DSM 13862 / ZAS-9</strain>
    </source>
</reference>
<accession>F5YD50</accession>
<keyword evidence="4 7" id="KW-0812">Transmembrane</keyword>
<evidence type="ECO:0000256" key="7">
    <source>
        <dbReference type="RuleBase" id="RU363032"/>
    </source>
</evidence>
<dbReference type="EMBL" id="CP001841">
    <property type="protein sequence ID" value="AEF82512.1"/>
    <property type="molecule type" value="Genomic_DNA"/>
</dbReference>
<evidence type="ECO:0000256" key="1">
    <source>
        <dbReference type="ARBA" id="ARBA00004651"/>
    </source>
</evidence>
<dbReference type="InterPro" id="IPR050809">
    <property type="entry name" value="UgpAE/MalFG_permease"/>
</dbReference>
<dbReference type="KEGG" id="taz:TREAZ_2763"/>
<evidence type="ECO:0000256" key="2">
    <source>
        <dbReference type="ARBA" id="ARBA00022448"/>
    </source>
</evidence>
<feature type="domain" description="ABC transmembrane type-1" evidence="8">
    <location>
        <begin position="63"/>
        <end position="281"/>
    </location>
</feature>
<dbReference type="AlphaFoldDB" id="F5YD50"/>
<keyword evidence="10" id="KW-1185">Reference proteome</keyword>
<proteinExistence type="inferred from homology"/>
<evidence type="ECO:0000256" key="5">
    <source>
        <dbReference type="ARBA" id="ARBA00022989"/>
    </source>
</evidence>
<keyword evidence="6 7" id="KW-0472">Membrane</keyword>
<keyword evidence="5 7" id="KW-1133">Transmembrane helix</keyword>
<dbReference type="HOGENOM" id="CLU_016047_0_1_12"/>
<organism evidence="9 10">
    <name type="scientific">Leadbettera azotonutricia (strain ATCC BAA-888 / DSM 13862 / ZAS-9)</name>
    <name type="common">Treponema azotonutricium</name>
    <dbReference type="NCBI Taxonomy" id="545695"/>
    <lineage>
        <taxon>Bacteria</taxon>
        <taxon>Pseudomonadati</taxon>
        <taxon>Spirochaetota</taxon>
        <taxon>Spirochaetia</taxon>
        <taxon>Spirochaetales</taxon>
        <taxon>Breznakiellaceae</taxon>
        <taxon>Leadbettera</taxon>
    </lineage>
</organism>
<feature type="transmembrane region" description="Helical" evidence="7">
    <location>
        <begin position="205"/>
        <end position="223"/>
    </location>
</feature>
<dbReference type="PANTHER" id="PTHR43227">
    <property type="entry name" value="BLL4140 PROTEIN"/>
    <property type="match status" value="1"/>
</dbReference>
<evidence type="ECO:0000256" key="4">
    <source>
        <dbReference type="ARBA" id="ARBA00022692"/>
    </source>
</evidence>
<feature type="transmembrane region" description="Helical" evidence="7">
    <location>
        <begin position="100"/>
        <end position="123"/>
    </location>
</feature>
<feature type="transmembrane region" description="Helical" evidence="7">
    <location>
        <begin position="6"/>
        <end position="25"/>
    </location>
</feature>
<dbReference type="STRING" id="545695.TREAZ_2763"/>
<comment type="similarity">
    <text evidence="7">Belongs to the binding-protein-dependent transport system permease family.</text>
</comment>
<reference evidence="9 10" key="2">
    <citation type="journal article" date="2011" name="ISME J.">
        <title>RNA-seq reveals cooperative metabolic interactions between two termite-gut spirochete species in co-culture.</title>
        <authorList>
            <person name="Rosenthal A.Z."/>
            <person name="Matson E.G."/>
            <person name="Eldar A."/>
            <person name="Leadbetter J.R."/>
        </authorList>
    </citation>
    <scope>NUCLEOTIDE SEQUENCE [LARGE SCALE GENOMIC DNA]</scope>
    <source>
        <strain evidence="10">ATCC BAA-888 / DSM 13862 / ZAS-9</strain>
    </source>
</reference>
<evidence type="ECO:0000313" key="10">
    <source>
        <dbReference type="Proteomes" id="UP000009222"/>
    </source>
</evidence>
<evidence type="ECO:0000313" key="9">
    <source>
        <dbReference type="EMBL" id="AEF82512.1"/>
    </source>
</evidence>
<feature type="transmembrane region" description="Helical" evidence="7">
    <location>
        <begin position="260"/>
        <end position="279"/>
    </location>
</feature>
<keyword evidence="2 7" id="KW-0813">Transport</keyword>
<feature type="transmembrane region" description="Helical" evidence="7">
    <location>
        <begin position="67"/>
        <end position="88"/>
    </location>
</feature>
<dbReference type="InterPro" id="IPR035906">
    <property type="entry name" value="MetI-like_sf"/>
</dbReference>
<evidence type="ECO:0000259" key="8">
    <source>
        <dbReference type="PROSITE" id="PS50928"/>
    </source>
</evidence>
<dbReference type="GO" id="GO:0055085">
    <property type="term" value="P:transmembrane transport"/>
    <property type="evidence" value="ECO:0007669"/>
    <property type="project" value="InterPro"/>
</dbReference>
<dbReference type="Gene3D" id="1.10.3720.10">
    <property type="entry name" value="MetI-like"/>
    <property type="match status" value="1"/>
</dbReference>
<evidence type="ECO:0000256" key="6">
    <source>
        <dbReference type="ARBA" id="ARBA00023136"/>
    </source>
</evidence>